<dbReference type="AlphaFoldDB" id="A0AAV7WVR4"/>
<keyword evidence="4" id="KW-1185">Reference proteome</keyword>
<evidence type="ECO:0000313" key="3">
    <source>
        <dbReference type="EMBL" id="KAJ1216865.1"/>
    </source>
</evidence>
<feature type="region of interest" description="Disordered" evidence="2">
    <location>
        <begin position="1"/>
        <end position="28"/>
    </location>
</feature>
<reference evidence="3" key="1">
    <citation type="journal article" date="2022" name="bioRxiv">
        <title>Sequencing and chromosome-scale assembly of the giantPleurodeles waltlgenome.</title>
        <authorList>
            <person name="Brown T."/>
            <person name="Elewa A."/>
            <person name="Iarovenko S."/>
            <person name="Subramanian E."/>
            <person name="Araus A.J."/>
            <person name="Petzold A."/>
            <person name="Susuki M."/>
            <person name="Suzuki K.-i.T."/>
            <person name="Hayashi T."/>
            <person name="Toyoda A."/>
            <person name="Oliveira C."/>
            <person name="Osipova E."/>
            <person name="Leigh N.D."/>
            <person name="Simon A."/>
            <person name="Yun M.H."/>
        </authorList>
    </citation>
    <scope>NUCLEOTIDE SEQUENCE</scope>
    <source>
        <strain evidence="3">20211129_DDA</strain>
        <tissue evidence="3">Liver</tissue>
    </source>
</reference>
<keyword evidence="1" id="KW-0175">Coiled coil</keyword>
<sequence>MVKERAVKGRSTEAEGGDGPSHREDESAALMTHTATIVEVIKDTKTSLKAQITASVGTMRLLQEDQRKLSDRDKETKGALETMLQQVKDLNQRVLAMEKEMIQLTTRL</sequence>
<dbReference type="Proteomes" id="UP001066276">
    <property type="component" value="Chromosome 1_1"/>
</dbReference>
<evidence type="ECO:0000256" key="2">
    <source>
        <dbReference type="SAM" id="MobiDB-lite"/>
    </source>
</evidence>
<feature type="coiled-coil region" evidence="1">
    <location>
        <begin position="80"/>
        <end position="107"/>
    </location>
</feature>
<accession>A0AAV7WVR4</accession>
<comment type="caution">
    <text evidence="3">The sequence shown here is derived from an EMBL/GenBank/DDBJ whole genome shotgun (WGS) entry which is preliminary data.</text>
</comment>
<feature type="compositionally biased region" description="Basic and acidic residues" evidence="2">
    <location>
        <begin position="1"/>
        <end position="13"/>
    </location>
</feature>
<dbReference type="EMBL" id="JANPWB010000001">
    <property type="protein sequence ID" value="KAJ1216865.1"/>
    <property type="molecule type" value="Genomic_DNA"/>
</dbReference>
<organism evidence="3 4">
    <name type="scientific">Pleurodeles waltl</name>
    <name type="common">Iberian ribbed newt</name>
    <dbReference type="NCBI Taxonomy" id="8319"/>
    <lineage>
        <taxon>Eukaryota</taxon>
        <taxon>Metazoa</taxon>
        <taxon>Chordata</taxon>
        <taxon>Craniata</taxon>
        <taxon>Vertebrata</taxon>
        <taxon>Euteleostomi</taxon>
        <taxon>Amphibia</taxon>
        <taxon>Batrachia</taxon>
        <taxon>Caudata</taxon>
        <taxon>Salamandroidea</taxon>
        <taxon>Salamandridae</taxon>
        <taxon>Pleurodelinae</taxon>
        <taxon>Pleurodeles</taxon>
    </lineage>
</organism>
<gene>
    <name evidence="3" type="ORF">NDU88_004464</name>
</gene>
<name>A0AAV7WVR4_PLEWA</name>
<evidence type="ECO:0000256" key="1">
    <source>
        <dbReference type="SAM" id="Coils"/>
    </source>
</evidence>
<protein>
    <submittedName>
        <fullName evidence="3">Uncharacterized protein</fullName>
    </submittedName>
</protein>
<evidence type="ECO:0000313" key="4">
    <source>
        <dbReference type="Proteomes" id="UP001066276"/>
    </source>
</evidence>
<proteinExistence type="predicted"/>